<comment type="caution">
    <text evidence="2">The sequence shown here is derived from an EMBL/GenBank/DDBJ whole genome shotgun (WGS) entry which is preliminary data.</text>
</comment>
<dbReference type="EMBL" id="JAVFHQ010000005">
    <property type="protein sequence ID" value="KAK4549158.1"/>
    <property type="molecule type" value="Genomic_DNA"/>
</dbReference>
<dbReference type="PANTHER" id="PTHR44942:SF10">
    <property type="entry name" value="METHYLTRANSFERASE TYPE 11 DOMAIN-CONTAINING PROTEIN"/>
    <property type="match status" value="1"/>
</dbReference>
<dbReference type="PANTHER" id="PTHR44942">
    <property type="entry name" value="METHYLTRANSF_11 DOMAIN-CONTAINING PROTEIN"/>
    <property type="match status" value="1"/>
</dbReference>
<accession>A0AAV9JUE6</accession>
<protein>
    <recommendedName>
        <fullName evidence="1">Methyltransferase type 11 domain-containing protein</fullName>
    </recommendedName>
</protein>
<dbReference type="Gene3D" id="3.40.50.150">
    <property type="entry name" value="Vaccinia Virus protein VP39"/>
    <property type="match status" value="1"/>
</dbReference>
<dbReference type="InterPro" id="IPR051052">
    <property type="entry name" value="Diverse_substrate_MTase"/>
</dbReference>
<reference evidence="2 3" key="1">
    <citation type="submission" date="2021-11" db="EMBL/GenBank/DDBJ databases">
        <title>Black yeast isolated from Biological Soil Crust.</title>
        <authorList>
            <person name="Kurbessoian T."/>
        </authorList>
    </citation>
    <scope>NUCLEOTIDE SEQUENCE [LARGE SCALE GENOMIC DNA]</scope>
    <source>
        <strain evidence="2 3">CCFEE 5522</strain>
    </source>
</reference>
<sequence length="316" mass="34389">MATTPRDPTFRVFTAEQAAAYASGRAGSYPDALYQSIMNFHHGKRELCLDVGTGPGKAVWDLLNYFDRCIGCDAGAEMIEQAKKDAARLGVTDRAAFVLAPAESCADTLAQPNFPPASADVITVAMAAHWFDLPAFYASAAQALRPGGTLAMWTASSYYCHPAVPNHEAIQRILTELEDGHLADYMAEGNKLTRGGYEQLPLPWSSSNNEPSSGLFDETSFQRRDWDRDGVPSAPALADGTPGPFLLGKSRTMEQAIATMSSSGPVIRWRQAHPEKAETEEDPLMVTEKRLREIMDGADELVGSPSCSLLLMRRKD</sequence>
<dbReference type="Pfam" id="PF08241">
    <property type="entry name" value="Methyltransf_11"/>
    <property type="match status" value="1"/>
</dbReference>
<dbReference type="GO" id="GO:0008757">
    <property type="term" value="F:S-adenosylmethionine-dependent methyltransferase activity"/>
    <property type="evidence" value="ECO:0007669"/>
    <property type="project" value="InterPro"/>
</dbReference>
<feature type="domain" description="Methyltransferase type 11" evidence="1">
    <location>
        <begin position="49"/>
        <end position="151"/>
    </location>
</feature>
<dbReference type="AlphaFoldDB" id="A0AAV9JUE6"/>
<dbReference type="CDD" id="cd02440">
    <property type="entry name" value="AdoMet_MTases"/>
    <property type="match status" value="1"/>
</dbReference>
<gene>
    <name evidence="2" type="ORF">LTR36_007616</name>
</gene>
<dbReference type="Proteomes" id="UP001324427">
    <property type="component" value="Unassembled WGS sequence"/>
</dbReference>
<name>A0AAV9JUE6_9PEZI</name>
<keyword evidence="3" id="KW-1185">Reference proteome</keyword>
<organism evidence="2 3">
    <name type="scientific">Oleoguttula mirabilis</name>
    <dbReference type="NCBI Taxonomy" id="1507867"/>
    <lineage>
        <taxon>Eukaryota</taxon>
        <taxon>Fungi</taxon>
        <taxon>Dikarya</taxon>
        <taxon>Ascomycota</taxon>
        <taxon>Pezizomycotina</taxon>
        <taxon>Dothideomycetes</taxon>
        <taxon>Dothideomycetidae</taxon>
        <taxon>Mycosphaerellales</taxon>
        <taxon>Teratosphaeriaceae</taxon>
        <taxon>Oleoguttula</taxon>
    </lineage>
</organism>
<dbReference type="SUPFAM" id="SSF53335">
    <property type="entry name" value="S-adenosyl-L-methionine-dependent methyltransferases"/>
    <property type="match status" value="1"/>
</dbReference>
<dbReference type="InterPro" id="IPR013216">
    <property type="entry name" value="Methyltransf_11"/>
</dbReference>
<proteinExistence type="predicted"/>
<evidence type="ECO:0000259" key="1">
    <source>
        <dbReference type="Pfam" id="PF08241"/>
    </source>
</evidence>
<dbReference type="InterPro" id="IPR029063">
    <property type="entry name" value="SAM-dependent_MTases_sf"/>
</dbReference>
<evidence type="ECO:0000313" key="3">
    <source>
        <dbReference type="Proteomes" id="UP001324427"/>
    </source>
</evidence>
<evidence type="ECO:0000313" key="2">
    <source>
        <dbReference type="EMBL" id="KAK4549158.1"/>
    </source>
</evidence>